<comment type="caution">
    <text evidence="1">The sequence shown here is derived from an EMBL/GenBank/DDBJ whole genome shotgun (WGS) entry which is preliminary data.</text>
</comment>
<reference evidence="1" key="2">
    <citation type="submission" date="2020-09" db="EMBL/GenBank/DDBJ databases">
        <authorList>
            <person name="Sun Q."/>
            <person name="Kim S."/>
        </authorList>
    </citation>
    <scope>NUCLEOTIDE SEQUENCE</scope>
    <source>
        <strain evidence="1">KCTC 23310</strain>
    </source>
</reference>
<accession>A0A918TS53</accession>
<dbReference type="Proteomes" id="UP000638981">
    <property type="component" value="Unassembled WGS sequence"/>
</dbReference>
<evidence type="ECO:0000313" key="2">
    <source>
        <dbReference type="Proteomes" id="UP000638981"/>
    </source>
</evidence>
<reference evidence="1" key="1">
    <citation type="journal article" date="2014" name="Int. J. Syst. Evol. Microbiol.">
        <title>Complete genome sequence of Corynebacterium casei LMG S-19264T (=DSM 44701T), isolated from a smear-ripened cheese.</title>
        <authorList>
            <consortium name="US DOE Joint Genome Institute (JGI-PGF)"/>
            <person name="Walter F."/>
            <person name="Albersmeier A."/>
            <person name="Kalinowski J."/>
            <person name="Ruckert C."/>
        </authorList>
    </citation>
    <scope>NUCLEOTIDE SEQUENCE</scope>
    <source>
        <strain evidence="1">KCTC 23310</strain>
    </source>
</reference>
<dbReference type="AlphaFoldDB" id="A0A918TS53"/>
<protein>
    <submittedName>
        <fullName evidence="1">Uncharacterized protein</fullName>
    </submittedName>
</protein>
<name>A0A918TS53_9RHOB</name>
<dbReference type="EMBL" id="BMYJ01000006">
    <property type="protein sequence ID" value="GHC57343.1"/>
    <property type="molecule type" value="Genomic_DNA"/>
</dbReference>
<evidence type="ECO:0000313" key="1">
    <source>
        <dbReference type="EMBL" id="GHC57343.1"/>
    </source>
</evidence>
<proteinExistence type="predicted"/>
<sequence length="83" mass="8798">MIGHAIGNGLSDLVGVKVQFGGQALDIEMLPAVQADQRHHLMREGPAGDEEDAALAVGREACFGEGLIIGKHEGPGRRRRRSA</sequence>
<gene>
    <name evidence="1" type="ORF">GCM10007315_20940</name>
</gene>
<organism evidence="1 2">
    <name type="scientific">Neogemmobacter tilapiae</name>
    <dbReference type="NCBI Taxonomy" id="875041"/>
    <lineage>
        <taxon>Bacteria</taxon>
        <taxon>Pseudomonadati</taxon>
        <taxon>Pseudomonadota</taxon>
        <taxon>Alphaproteobacteria</taxon>
        <taxon>Rhodobacterales</taxon>
        <taxon>Paracoccaceae</taxon>
        <taxon>Neogemmobacter</taxon>
    </lineage>
</organism>
<keyword evidence="2" id="KW-1185">Reference proteome</keyword>